<reference evidence="1 2" key="1">
    <citation type="submission" date="2024-09" db="EMBL/GenBank/DDBJ databases">
        <title>Chromosome-scale assembly of Riccia fluitans.</title>
        <authorList>
            <person name="Paukszto L."/>
            <person name="Sawicki J."/>
            <person name="Karawczyk K."/>
            <person name="Piernik-Szablinska J."/>
            <person name="Szczecinska M."/>
            <person name="Mazdziarz M."/>
        </authorList>
    </citation>
    <scope>NUCLEOTIDE SEQUENCE [LARGE SCALE GENOMIC DNA]</scope>
    <source>
        <strain evidence="1">Rf_01</strain>
        <tissue evidence="1">Aerial parts of the thallus</tissue>
    </source>
</reference>
<organism evidence="1 2">
    <name type="scientific">Riccia fluitans</name>
    <dbReference type="NCBI Taxonomy" id="41844"/>
    <lineage>
        <taxon>Eukaryota</taxon>
        <taxon>Viridiplantae</taxon>
        <taxon>Streptophyta</taxon>
        <taxon>Embryophyta</taxon>
        <taxon>Marchantiophyta</taxon>
        <taxon>Marchantiopsida</taxon>
        <taxon>Marchantiidae</taxon>
        <taxon>Marchantiales</taxon>
        <taxon>Ricciaceae</taxon>
        <taxon>Riccia</taxon>
    </lineage>
</organism>
<dbReference type="AlphaFoldDB" id="A0ABD1XKT6"/>
<protein>
    <submittedName>
        <fullName evidence="1">Uncharacterized protein</fullName>
    </submittedName>
</protein>
<evidence type="ECO:0000313" key="2">
    <source>
        <dbReference type="Proteomes" id="UP001605036"/>
    </source>
</evidence>
<name>A0ABD1XKT6_9MARC</name>
<accession>A0ABD1XKT6</accession>
<dbReference type="Proteomes" id="UP001605036">
    <property type="component" value="Unassembled WGS sequence"/>
</dbReference>
<dbReference type="EMBL" id="JBHFFA010000008">
    <property type="protein sequence ID" value="KAL2609564.1"/>
    <property type="molecule type" value="Genomic_DNA"/>
</dbReference>
<keyword evidence="2" id="KW-1185">Reference proteome</keyword>
<comment type="caution">
    <text evidence="1">The sequence shown here is derived from an EMBL/GenBank/DDBJ whole genome shotgun (WGS) entry which is preliminary data.</text>
</comment>
<proteinExistence type="predicted"/>
<evidence type="ECO:0000313" key="1">
    <source>
        <dbReference type="EMBL" id="KAL2609564.1"/>
    </source>
</evidence>
<gene>
    <name evidence="1" type="ORF">R1flu_028137</name>
</gene>
<sequence>MGYSSRTYLVSKHDDIQSTARELTSPFVTFPNMVRKKSNIIVSSRKIWRFDPVGTSQKIAEFAENWRIFRLVSIGQVAGRKIRRLVLNLYLSGDPIHWLDTLTVETSILDDILGSERSLKAVMI</sequence>